<reference evidence="1" key="1">
    <citation type="submission" date="2024-08" db="EMBL/GenBank/DDBJ databases">
        <title>Lentilactobacillus sp. nov., isolated from tree bark.</title>
        <authorList>
            <person name="Phuengjayaem S."/>
            <person name="Tanasupawat S."/>
        </authorList>
    </citation>
    <scope>NUCLEOTIDE SEQUENCE</scope>
    <source>
        <strain evidence="1">SPB1-3</strain>
    </source>
</reference>
<evidence type="ECO:0000313" key="1">
    <source>
        <dbReference type="EMBL" id="XFD40463.1"/>
    </source>
</evidence>
<dbReference type="EMBL" id="CP168151">
    <property type="protein sequence ID" value="XFD40463.1"/>
    <property type="molecule type" value="Genomic_DNA"/>
</dbReference>
<gene>
    <name evidence="1" type="ORF">O0236_003945</name>
</gene>
<proteinExistence type="predicted"/>
<protein>
    <submittedName>
        <fullName evidence="1">PDZ domain-containing protein</fullName>
    </submittedName>
</protein>
<sequence length="385" mass="43050">MRIVFLFLFFLLQPALWLTVIRSGILFLSRVRRERKLFRSAIFEDFFEGRHLLRSTLICGVIASLLGLLLVNISAKWVMVYIVIELISVVILSFTSLPITLITVTGLLVTFLAIPNNFFGLHLLSSGLSTSLQSVPVANLVAILGITLLLNGIFVTVNGGKYPSPIIDRNKRNTRIAKFRFNESAVVPMLLLVPGNWFESHLAFWPVFNYAGHSYTLLILPLLLGLRFTVRRGVFSTMLTKVAHATMIVGVIGLIGAVVSQFIPAAGVYILAAVWVIYVISLITIKMQDRRIEFEYSEVMDGVRVLGIKPVTPASKMNLEIGDIILEVNGEPVTNESDLYRAISKNSTYSKLKVKDRNDQLKITETAIFKNSPHEIGIKTYSDYE</sequence>
<organism evidence="1 2">
    <name type="scientific">Lentilactobacillus terminaliae</name>
    <dbReference type="NCBI Taxonomy" id="3003483"/>
    <lineage>
        <taxon>Bacteria</taxon>
        <taxon>Bacillati</taxon>
        <taxon>Bacillota</taxon>
        <taxon>Bacilli</taxon>
        <taxon>Lactobacillales</taxon>
        <taxon>Lactobacillaceae</taxon>
        <taxon>Lentilactobacillus</taxon>
    </lineage>
</organism>
<accession>A0ACD5DGE1</accession>
<name>A0ACD5DGE1_9LACO</name>
<evidence type="ECO:0000313" key="2">
    <source>
        <dbReference type="Proteomes" id="UP001149860"/>
    </source>
</evidence>
<keyword evidence="2" id="KW-1185">Reference proteome</keyword>
<dbReference type="Proteomes" id="UP001149860">
    <property type="component" value="Chromosome"/>
</dbReference>